<keyword evidence="1" id="KW-0175">Coiled coil</keyword>
<evidence type="ECO:0000256" key="1">
    <source>
        <dbReference type="SAM" id="Coils"/>
    </source>
</evidence>
<evidence type="ECO:0000256" key="2">
    <source>
        <dbReference type="SAM" id="MobiDB-lite"/>
    </source>
</evidence>
<dbReference type="Gramene" id="rna24586">
    <property type="protein sequence ID" value="RHN62056.1"/>
    <property type="gene ID" value="gene24586"/>
</dbReference>
<dbReference type="PaxDb" id="3880-AES90016"/>
<dbReference type="HOGENOM" id="CLU_060640_0_0_1"/>
<feature type="region of interest" description="Disordered" evidence="2">
    <location>
        <begin position="1"/>
        <end position="54"/>
    </location>
</feature>
<proteinExistence type="evidence at transcript level"/>
<dbReference type="GO" id="GO:1902659">
    <property type="term" value="P:regulation of glucose mediated signaling pathway"/>
    <property type="evidence" value="ECO:0007669"/>
    <property type="project" value="EnsemblPlants"/>
</dbReference>
<dbReference type="EMBL" id="PSQE01000004">
    <property type="protein sequence ID" value="RHN62056.1"/>
    <property type="molecule type" value="Genomic_DNA"/>
</dbReference>
<dbReference type="EMBL" id="BT137120">
    <property type="protein sequence ID" value="AFK36915.1"/>
    <property type="molecule type" value="mRNA"/>
</dbReference>
<dbReference type="Proteomes" id="UP000002051">
    <property type="component" value="Chromosome 4"/>
</dbReference>
<sequence>MAETDSSPSSIGEESSSSPAPEPASPVSMAEMYSLPSINGEDTSSSPPPPSASLASMAENFQRSAIESARTVQHNSTTHFRTFQNFLPGAVSQYRTYEDAFFNKVKDGVMVARENPAIGVGLAVSTALLVMRGPRRFLFRHTLGRFQSEEARYASAEKNVKDLNLSVDLLKKESIKLLQRTALAEKEMKYGHSELMNTGAQLQRLAKSSYKAEARATDLIDRLRDIPSREALTLRAEVASLASSLKRQRSVLDKRIMKISELGISV</sequence>
<dbReference type="eggNOG" id="ENOG502QQTD">
    <property type="taxonomic scope" value="Eukaryota"/>
</dbReference>
<dbReference type="KEGG" id="mtr:11446316"/>
<accession>G7JHJ9</accession>
<dbReference type="AlphaFoldDB" id="G7JHJ9"/>
<evidence type="ECO:0000313" key="6">
    <source>
        <dbReference type="EnsemblPlants" id="AES90016"/>
    </source>
</evidence>
<feature type="compositionally biased region" description="Low complexity" evidence="2">
    <location>
        <begin position="1"/>
        <end position="31"/>
    </location>
</feature>
<keyword evidence="7" id="KW-1185">Reference proteome</keyword>
<dbReference type="EnsemblPlants" id="AES90016">
    <property type="protein sequence ID" value="AES90016"/>
    <property type="gene ID" value="MTR_4g083250"/>
</dbReference>
<dbReference type="GO" id="GO:0071333">
    <property type="term" value="P:cellular response to glucose stimulus"/>
    <property type="evidence" value="ECO:0007669"/>
    <property type="project" value="EnsemblPlants"/>
</dbReference>
<dbReference type="PANTHER" id="PTHR34554">
    <property type="entry name" value="RGS1-HXK1-INTERACTING PROTEIN 1"/>
    <property type="match status" value="1"/>
</dbReference>
<evidence type="ECO:0000313" key="4">
    <source>
        <dbReference type="EMBL" id="AFK36915.1"/>
    </source>
</evidence>
<evidence type="ECO:0000313" key="5">
    <source>
        <dbReference type="EMBL" id="RHN62056.1"/>
    </source>
</evidence>
<organism evidence="3 7">
    <name type="scientific">Medicago truncatula</name>
    <name type="common">Barrel medic</name>
    <name type="synonym">Medicago tribuloides</name>
    <dbReference type="NCBI Taxonomy" id="3880"/>
    <lineage>
        <taxon>Eukaryota</taxon>
        <taxon>Viridiplantae</taxon>
        <taxon>Streptophyta</taxon>
        <taxon>Embryophyta</taxon>
        <taxon>Tracheophyta</taxon>
        <taxon>Spermatophyta</taxon>
        <taxon>Magnoliopsida</taxon>
        <taxon>eudicotyledons</taxon>
        <taxon>Gunneridae</taxon>
        <taxon>Pentapetalae</taxon>
        <taxon>rosids</taxon>
        <taxon>fabids</taxon>
        <taxon>Fabales</taxon>
        <taxon>Fabaceae</taxon>
        <taxon>Papilionoideae</taxon>
        <taxon>50 kb inversion clade</taxon>
        <taxon>NPAAA clade</taxon>
        <taxon>Hologalegina</taxon>
        <taxon>IRL clade</taxon>
        <taxon>Trifolieae</taxon>
        <taxon>Medicago</taxon>
    </lineage>
</organism>
<gene>
    <name evidence="6" type="primary">11446316</name>
    <name evidence="3" type="ordered locus">MTR_4g083250</name>
    <name evidence="5" type="ORF">MtrunA17_Chr4g0043281</name>
</gene>
<reference evidence="5" key="5">
    <citation type="journal article" date="2018" name="Nat. Plants">
        <title>Whole-genome landscape of Medicago truncatula symbiotic genes.</title>
        <authorList>
            <person name="Pecrix Y."/>
            <person name="Gamas P."/>
            <person name="Carrere S."/>
        </authorList>
    </citation>
    <scope>NUCLEOTIDE SEQUENCE</scope>
    <source>
        <tissue evidence="5">Leaves</tissue>
    </source>
</reference>
<name>G7JHJ9_MEDTR</name>
<dbReference type="Proteomes" id="UP000265566">
    <property type="component" value="Chromosome 4"/>
</dbReference>
<dbReference type="OMA" id="KDMKRGH"/>
<dbReference type="OrthoDB" id="1914410at2759"/>
<dbReference type="PANTHER" id="PTHR34554:SF2">
    <property type="entry name" value="RGS1-HXK1-INTERACTING PROTEIN 1"/>
    <property type="match status" value="1"/>
</dbReference>
<reference evidence="4" key="2">
    <citation type="submission" date="2012-05" db="EMBL/GenBank/DDBJ databases">
        <authorList>
            <person name="Krishnakumar V."/>
            <person name="Cheung F."/>
            <person name="Xiao Y."/>
            <person name="Chan A."/>
            <person name="Moskal W.A."/>
            <person name="Town C.D."/>
        </authorList>
    </citation>
    <scope>NUCLEOTIDE SEQUENCE</scope>
</reference>
<evidence type="ECO:0008006" key="8">
    <source>
        <dbReference type="Google" id="ProtNLM"/>
    </source>
</evidence>
<reference evidence="6" key="4">
    <citation type="submission" date="2015-04" db="UniProtKB">
        <authorList>
            <consortium name="EnsemblPlants"/>
        </authorList>
    </citation>
    <scope>IDENTIFICATION</scope>
    <source>
        <strain evidence="6">cv. Jemalong A17</strain>
    </source>
</reference>
<reference evidence="3 7" key="3">
    <citation type="journal article" date="2014" name="BMC Genomics">
        <title>An improved genome release (version Mt4.0) for the model legume Medicago truncatula.</title>
        <authorList>
            <person name="Tang H."/>
            <person name="Krishnakumar V."/>
            <person name="Bidwell S."/>
            <person name="Rosen B."/>
            <person name="Chan A."/>
            <person name="Zhou S."/>
            <person name="Gentzbittel L."/>
            <person name="Childs K.L."/>
            <person name="Yandell M."/>
            <person name="Gundlach H."/>
            <person name="Mayer K.F."/>
            <person name="Schwartz D.C."/>
            <person name="Town C.D."/>
        </authorList>
    </citation>
    <scope>GENOME REANNOTATION</scope>
    <source>
        <strain evidence="6 7">cv. Jemalong A17</strain>
    </source>
</reference>
<evidence type="ECO:0000313" key="3">
    <source>
        <dbReference type="EMBL" id="AES90016.1"/>
    </source>
</evidence>
<reference evidence="3 7" key="1">
    <citation type="journal article" date="2011" name="Nature">
        <title>The Medicago genome provides insight into the evolution of rhizobial symbioses.</title>
        <authorList>
            <person name="Young N.D."/>
            <person name="Debelle F."/>
            <person name="Oldroyd G.E."/>
            <person name="Geurts R."/>
            <person name="Cannon S.B."/>
            <person name="Udvardi M.K."/>
            <person name="Benedito V.A."/>
            <person name="Mayer K.F."/>
            <person name="Gouzy J."/>
            <person name="Schoof H."/>
            <person name="Van de Peer Y."/>
            <person name="Proost S."/>
            <person name="Cook D.R."/>
            <person name="Meyers B.C."/>
            <person name="Spannagl M."/>
            <person name="Cheung F."/>
            <person name="De Mita S."/>
            <person name="Krishnakumar V."/>
            <person name="Gundlach H."/>
            <person name="Zhou S."/>
            <person name="Mudge J."/>
            <person name="Bharti A.K."/>
            <person name="Murray J.D."/>
            <person name="Naoumkina M.A."/>
            <person name="Rosen B."/>
            <person name="Silverstein K.A."/>
            <person name="Tang H."/>
            <person name="Rombauts S."/>
            <person name="Zhao P.X."/>
            <person name="Zhou P."/>
            <person name="Barbe V."/>
            <person name="Bardou P."/>
            <person name="Bechner M."/>
            <person name="Bellec A."/>
            <person name="Berger A."/>
            <person name="Berges H."/>
            <person name="Bidwell S."/>
            <person name="Bisseling T."/>
            <person name="Choisne N."/>
            <person name="Couloux A."/>
            <person name="Denny R."/>
            <person name="Deshpande S."/>
            <person name="Dai X."/>
            <person name="Doyle J.J."/>
            <person name="Dudez A.M."/>
            <person name="Farmer A.D."/>
            <person name="Fouteau S."/>
            <person name="Franken C."/>
            <person name="Gibelin C."/>
            <person name="Gish J."/>
            <person name="Goldstein S."/>
            <person name="Gonzalez A.J."/>
            <person name="Green P.J."/>
            <person name="Hallab A."/>
            <person name="Hartog M."/>
            <person name="Hua A."/>
            <person name="Humphray S.J."/>
            <person name="Jeong D.H."/>
            <person name="Jing Y."/>
            <person name="Jocker A."/>
            <person name="Kenton S.M."/>
            <person name="Kim D.J."/>
            <person name="Klee K."/>
            <person name="Lai H."/>
            <person name="Lang C."/>
            <person name="Lin S."/>
            <person name="Macmil S.L."/>
            <person name="Magdelenat G."/>
            <person name="Matthews L."/>
            <person name="McCorrison J."/>
            <person name="Monaghan E.L."/>
            <person name="Mun J.H."/>
            <person name="Najar F.Z."/>
            <person name="Nicholson C."/>
            <person name="Noirot C."/>
            <person name="O'Bleness M."/>
            <person name="Paule C.R."/>
            <person name="Poulain J."/>
            <person name="Prion F."/>
            <person name="Qin B."/>
            <person name="Qu C."/>
            <person name="Retzel E.F."/>
            <person name="Riddle C."/>
            <person name="Sallet E."/>
            <person name="Samain S."/>
            <person name="Samson N."/>
            <person name="Sanders I."/>
            <person name="Saurat O."/>
            <person name="Scarpelli C."/>
            <person name="Schiex T."/>
            <person name="Segurens B."/>
            <person name="Severin A.J."/>
            <person name="Sherrier D.J."/>
            <person name="Shi R."/>
            <person name="Sims S."/>
            <person name="Singer S.R."/>
            <person name="Sinharoy S."/>
            <person name="Sterck L."/>
            <person name="Viollet A."/>
            <person name="Wang B.B."/>
            <person name="Wang K."/>
            <person name="Wang M."/>
            <person name="Wang X."/>
            <person name="Warfsmann J."/>
            <person name="Weissenbach J."/>
            <person name="White D.D."/>
            <person name="White J.D."/>
            <person name="Wiley G.B."/>
            <person name="Wincker P."/>
            <person name="Xing Y."/>
            <person name="Yang L."/>
            <person name="Yao Z."/>
            <person name="Ying F."/>
            <person name="Zhai J."/>
            <person name="Zhou L."/>
            <person name="Zuber A."/>
            <person name="Denarie J."/>
            <person name="Dixon R.A."/>
            <person name="May G.D."/>
            <person name="Schwartz D.C."/>
            <person name="Rogers J."/>
            <person name="Quetier F."/>
            <person name="Town C.D."/>
            <person name="Roe B.A."/>
        </authorList>
    </citation>
    <scope>NUCLEOTIDE SEQUENCE [LARGE SCALE GENOMIC DNA]</scope>
    <source>
        <strain evidence="3">A17</strain>
        <strain evidence="6 7">cv. Jemalong A17</strain>
    </source>
</reference>
<dbReference type="InterPro" id="IPR053284">
    <property type="entry name" value="RGS1-HXK1_interactor"/>
</dbReference>
<feature type="coiled-coil region" evidence="1">
    <location>
        <begin position="146"/>
        <end position="173"/>
    </location>
</feature>
<dbReference type="EMBL" id="CM001220">
    <property type="protein sequence ID" value="AES90016.1"/>
    <property type="molecule type" value="Genomic_DNA"/>
</dbReference>
<evidence type="ECO:0000313" key="7">
    <source>
        <dbReference type="Proteomes" id="UP000002051"/>
    </source>
</evidence>
<dbReference type="STRING" id="3880.G7JHJ9"/>
<protein>
    <recommendedName>
        <fullName evidence="8">RGS1-HXK1-interacting protein 1</fullName>
    </recommendedName>
</protein>